<comment type="caution">
    <text evidence="1">The sequence shown here is derived from an EMBL/GenBank/DDBJ whole genome shotgun (WGS) entry which is preliminary data.</text>
</comment>
<gene>
    <name evidence="1" type="ORF">KIL84_009819</name>
</gene>
<keyword evidence="2" id="KW-1185">Reference proteome</keyword>
<evidence type="ECO:0000313" key="1">
    <source>
        <dbReference type="EMBL" id="KAH1182065.1"/>
    </source>
</evidence>
<dbReference type="AlphaFoldDB" id="A0A9D3XMZ8"/>
<reference evidence="1" key="1">
    <citation type="submission" date="2021-09" db="EMBL/GenBank/DDBJ databases">
        <title>The genome of Mauremys mutica provides insights into the evolution of semi-aquatic lifestyle.</title>
        <authorList>
            <person name="Gong S."/>
            <person name="Gao Y."/>
        </authorList>
    </citation>
    <scope>NUCLEOTIDE SEQUENCE</scope>
    <source>
        <strain evidence="1">MM-2020</strain>
        <tissue evidence="1">Muscle</tissue>
    </source>
</reference>
<name>A0A9D3XMZ8_9SAUR</name>
<dbReference type="Proteomes" id="UP000827986">
    <property type="component" value="Unassembled WGS sequence"/>
</dbReference>
<evidence type="ECO:0000313" key="2">
    <source>
        <dbReference type="Proteomes" id="UP000827986"/>
    </source>
</evidence>
<dbReference type="EMBL" id="JAHDVG010000467">
    <property type="protein sequence ID" value="KAH1182065.1"/>
    <property type="molecule type" value="Genomic_DNA"/>
</dbReference>
<protein>
    <submittedName>
        <fullName evidence="1">Uncharacterized protein</fullName>
    </submittedName>
</protein>
<sequence>MIFDTDFKMGSRAVLQGILVSIRMICAFKNNFQKHMQSLQIRCIHFGQCQVSDLHNNKTTTIIMLHRATIITIPGAHPFDGPIFTLLHQCKSRITLLPSAARI</sequence>
<organism evidence="1 2">
    <name type="scientific">Mauremys mutica</name>
    <name type="common">yellowpond turtle</name>
    <dbReference type="NCBI Taxonomy" id="74926"/>
    <lineage>
        <taxon>Eukaryota</taxon>
        <taxon>Metazoa</taxon>
        <taxon>Chordata</taxon>
        <taxon>Craniata</taxon>
        <taxon>Vertebrata</taxon>
        <taxon>Euteleostomi</taxon>
        <taxon>Archelosauria</taxon>
        <taxon>Testudinata</taxon>
        <taxon>Testudines</taxon>
        <taxon>Cryptodira</taxon>
        <taxon>Durocryptodira</taxon>
        <taxon>Testudinoidea</taxon>
        <taxon>Geoemydidae</taxon>
        <taxon>Geoemydinae</taxon>
        <taxon>Mauremys</taxon>
    </lineage>
</organism>
<accession>A0A9D3XMZ8</accession>
<proteinExistence type="predicted"/>